<protein>
    <recommendedName>
        <fullName evidence="4">RHS Repeat</fullName>
    </recommendedName>
</protein>
<evidence type="ECO:0000256" key="1">
    <source>
        <dbReference type="SAM" id="SignalP"/>
    </source>
</evidence>
<dbReference type="Proteomes" id="UP000254437">
    <property type="component" value="Unassembled WGS sequence"/>
</dbReference>
<organism evidence="2 3">
    <name type="scientific">Moraxella lacunata</name>
    <dbReference type="NCBI Taxonomy" id="477"/>
    <lineage>
        <taxon>Bacteria</taxon>
        <taxon>Pseudomonadati</taxon>
        <taxon>Pseudomonadota</taxon>
        <taxon>Gammaproteobacteria</taxon>
        <taxon>Moraxellales</taxon>
        <taxon>Moraxellaceae</taxon>
        <taxon>Moraxella</taxon>
    </lineage>
</organism>
<dbReference type="AlphaFoldDB" id="A0A378TT88"/>
<dbReference type="EMBL" id="UGQU01000002">
    <property type="protein sequence ID" value="STZ63160.1"/>
    <property type="molecule type" value="Genomic_DNA"/>
</dbReference>
<evidence type="ECO:0000313" key="2">
    <source>
        <dbReference type="EMBL" id="STZ63160.1"/>
    </source>
</evidence>
<reference evidence="2 3" key="1">
    <citation type="submission" date="2018-06" db="EMBL/GenBank/DDBJ databases">
        <authorList>
            <consortium name="Pathogen Informatics"/>
            <person name="Doyle S."/>
        </authorList>
    </citation>
    <scope>NUCLEOTIDE SEQUENCE [LARGE SCALE GENOMIC DNA]</scope>
    <source>
        <strain evidence="2 3">NCTC10359</strain>
    </source>
</reference>
<dbReference type="RefSeq" id="WP_181814397.1">
    <property type="nucleotide sequence ID" value="NZ_UGQU01000002.1"/>
</dbReference>
<proteinExistence type="predicted"/>
<evidence type="ECO:0008006" key="4">
    <source>
        <dbReference type="Google" id="ProtNLM"/>
    </source>
</evidence>
<accession>A0A378TT88</accession>
<feature type="chain" id="PRO_5017060888" description="RHS Repeat" evidence="1">
    <location>
        <begin position="20"/>
        <end position="65"/>
    </location>
</feature>
<feature type="signal peptide" evidence="1">
    <location>
        <begin position="1"/>
        <end position="19"/>
    </location>
</feature>
<keyword evidence="1" id="KW-0732">Signal</keyword>
<gene>
    <name evidence="2" type="ORF">NCTC10359_01580</name>
</gene>
<evidence type="ECO:0000313" key="3">
    <source>
        <dbReference type="Proteomes" id="UP000254437"/>
    </source>
</evidence>
<sequence length="65" mass="6859">MKKLALALILSFASISAHAQTCKATDPTGTPLNVRATPNGKVIGKVPNGAVVYVSQYDYDNKGRP</sequence>
<name>A0A378TT88_MORLA</name>